<keyword evidence="1" id="KW-1133">Transmembrane helix</keyword>
<sequence length="66" mass="7218">MKRAWRIWRMPLLLALASCAGLLAALLADGLGDFLSWLALGLVVAMSTVYSLRRPKTPDNTNENSS</sequence>
<proteinExistence type="predicted"/>
<gene>
    <name evidence="2" type="ORF">DFR40_1165</name>
</gene>
<organism evidence="2 3">
    <name type="scientific">Azonexus fungiphilus</name>
    <dbReference type="NCBI Taxonomy" id="146940"/>
    <lineage>
        <taxon>Bacteria</taxon>
        <taxon>Pseudomonadati</taxon>
        <taxon>Pseudomonadota</taxon>
        <taxon>Betaproteobacteria</taxon>
        <taxon>Rhodocyclales</taxon>
        <taxon>Azonexaceae</taxon>
        <taxon>Azonexus</taxon>
    </lineage>
</organism>
<protein>
    <submittedName>
        <fullName evidence="2">Uncharacterized protein</fullName>
    </submittedName>
</protein>
<keyword evidence="1" id="KW-0472">Membrane</keyword>
<evidence type="ECO:0000313" key="3">
    <source>
        <dbReference type="Proteomes" id="UP000270626"/>
    </source>
</evidence>
<keyword evidence="3" id="KW-1185">Reference proteome</keyword>
<reference evidence="2 3" key="1">
    <citation type="submission" date="2018-10" db="EMBL/GenBank/DDBJ databases">
        <title>Genomic Encyclopedia of Type Strains, Phase IV (KMG-IV): sequencing the most valuable type-strain genomes for metagenomic binning, comparative biology and taxonomic classification.</title>
        <authorList>
            <person name="Goeker M."/>
        </authorList>
    </citation>
    <scope>NUCLEOTIDE SEQUENCE [LARGE SCALE GENOMIC DNA]</scope>
    <source>
        <strain evidence="2 3">DSM 23841</strain>
    </source>
</reference>
<feature type="transmembrane region" description="Helical" evidence="1">
    <location>
        <begin position="34"/>
        <end position="52"/>
    </location>
</feature>
<evidence type="ECO:0000256" key="1">
    <source>
        <dbReference type="SAM" id="Phobius"/>
    </source>
</evidence>
<dbReference type="RefSeq" id="WP_121457535.1">
    <property type="nucleotide sequence ID" value="NZ_JAANMQ010000002.1"/>
</dbReference>
<dbReference type="Proteomes" id="UP000270626">
    <property type="component" value="Unassembled WGS sequence"/>
</dbReference>
<keyword evidence="1" id="KW-0812">Transmembrane</keyword>
<comment type="caution">
    <text evidence="2">The sequence shown here is derived from an EMBL/GenBank/DDBJ whole genome shotgun (WGS) entry which is preliminary data.</text>
</comment>
<dbReference type="AlphaFoldDB" id="A0A495WC87"/>
<dbReference type="EMBL" id="RBXP01000013">
    <property type="protein sequence ID" value="RKT59281.1"/>
    <property type="molecule type" value="Genomic_DNA"/>
</dbReference>
<name>A0A495WC87_9RHOO</name>
<accession>A0A495WC87</accession>
<evidence type="ECO:0000313" key="2">
    <source>
        <dbReference type="EMBL" id="RKT59281.1"/>
    </source>
</evidence>